<dbReference type="InterPro" id="IPR042217">
    <property type="entry name" value="T4SS_VirB10/TrbI"/>
</dbReference>
<comment type="caution">
    <text evidence="7">The sequence shown here is derived from an EMBL/GenBank/DDBJ whole genome shotgun (WGS) entry which is preliminary data.</text>
</comment>
<name>A0ABM9K0D3_9RALS</name>
<dbReference type="CDD" id="cd16429">
    <property type="entry name" value="VirB10"/>
    <property type="match status" value="1"/>
</dbReference>
<keyword evidence="4" id="KW-0812">Transmembrane</keyword>
<keyword evidence="6" id="KW-0472">Membrane</keyword>
<comment type="similarity">
    <text evidence="2">Belongs to the TrbI/VirB10 family.</text>
</comment>
<accession>A0ABM9K0D3</accession>
<protein>
    <submittedName>
        <fullName evidence="7">Type IV secretion system protein virB10</fullName>
    </submittedName>
</protein>
<keyword evidence="8" id="KW-1185">Reference proteome</keyword>
<dbReference type="Proteomes" id="UP001189813">
    <property type="component" value="Unassembled WGS sequence"/>
</dbReference>
<dbReference type="NCBIfam" id="NF038091">
    <property type="entry name" value="T4SS_VirB10"/>
    <property type="match status" value="1"/>
</dbReference>
<dbReference type="Pfam" id="PF03743">
    <property type="entry name" value="TrbI"/>
    <property type="match status" value="1"/>
</dbReference>
<dbReference type="InterPro" id="IPR047695">
    <property type="entry name" value="T4SS_VirB10/PtlG"/>
</dbReference>
<evidence type="ECO:0000256" key="1">
    <source>
        <dbReference type="ARBA" id="ARBA00004162"/>
    </source>
</evidence>
<sequence>MMLTSAVERTSTATVGTPAAAATVSASAGQGDSGGALSPLLGSTKTVRARANWLGDRNFILAKGTAFDCVLITKLVSTVSGIVTCTVPRNVYSDNGKVLLIERGSTVTGEYRSDQLQLGMERIFVLWDRIKTIDGVVITLDSPGTGPLGEGGVGGYVDNHWGERIGAAVLLSLVQDAVAYKTAQETATNGTSVVMLPNTTQQSQTLAGKILDKTINIPPTLSRNQGDKVMVMVARDLDFSSVYALRAQ</sequence>
<organism evidence="7 8">
    <name type="scientific">Ralstonia psammae</name>
    <dbReference type="NCBI Taxonomy" id="3058598"/>
    <lineage>
        <taxon>Bacteria</taxon>
        <taxon>Pseudomonadati</taxon>
        <taxon>Pseudomonadota</taxon>
        <taxon>Betaproteobacteria</taxon>
        <taxon>Burkholderiales</taxon>
        <taxon>Burkholderiaceae</taxon>
        <taxon>Ralstonia</taxon>
    </lineage>
</organism>
<evidence type="ECO:0000256" key="2">
    <source>
        <dbReference type="ARBA" id="ARBA00010265"/>
    </source>
</evidence>
<proteinExistence type="inferred from homology"/>
<evidence type="ECO:0000313" key="8">
    <source>
        <dbReference type="Proteomes" id="UP001189813"/>
    </source>
</evidence>
<dbReference type="EMBL" id="CATZBU010000027">
    <property type="protein sequence ID" value="CAJ0809385.1"/>
    <property type="molecule type" value="Genomic_DNA"/>
</dbReference>
<dbReference type="Gene3D" id="2.40.128.260">
    <property type="entry name" value="Type IV secretion system, VirB10/TraB/TrbI"/>
    <property type="match status" value="2"/>
</dbReference>
<comment type="subcellular location">
    <subcellularLocation>
        <location evidence="1">Cell membrane</location>
        <topology evidence="1">Single-pass membrane protein</topology>
    </subcellularLocation>
</comment>
<reference evidence="7 8" key="1">
    <citation type="submission" date="2023-07" db="EMBL/GenBank/DDBJ databases">
        <authorList>
            <person name="Peeters C."/>
        </authorList>
    </citation>
    <scope>NUCLEOTIDE SEQUENCE [LARGE SCALE GENOMIC DNA]</scope>
    <source>
        <strain evidence="7 8">LMG 19083</strain>
    </source>
</reference>
<keyword evidence="5" id="KW-1133">Transmembrane helix</keyword>
<dbReference type="InterPro" id="IPR005498">
    <property type="entry name" value="T4SS_VirB10/TraB/TrbI"/>
</dbReference>
<keyword evidence="3" id="KW-1003">Cell membrane</keyword>
<gene>
    <name evidence="7" type="ORF">LMG19083_04920</name>
</gene>
<evidence type="ECO:0000256" key="3">
    <source>
        <dbReference type="ARBA" id="ARBA00022475"/>
    </source>
</evidence>
<evidence type="ECO:0000256" key="5">
    <source>
        <dbReference type="ARBA" id="ARBA00022989"/>
    </source>
</evidence>
<evidence type="ECO:0000313" key="7">
    <source>
        <dbReference type="EMBL" id="CAJ0809385.1"/>
    </source>
</evidence>
<evidence type="ECO:0000256" key="4">
    <source>
        <dbReference type="ARBA" id="ARBA00022692"/>
    </source>
</evidence>
<evidence type="ECO:0000256" key="6">
    <source>
        <dbReference type="ARBA" id="ARBA00023136"/>
    </source>
</evidence>